<accession>A0A8J3ND67</accession>
<dbReference type="AlphaFoldDB" id="A0A8J3ND67"/>
<dbReference type="InterPro" id="IPR006311">
    <property type="entry name" value="TAT_signal"/>
</dbReference>
<evidence type="ECO:0000313" key="4">
    <source>
        <dbReference type="Proteomes" id="UP000612808"/>
    </source>
</evidence>
<feature type="compositionally biased region" description="Pro residues" evidence="1">
    <location>
        <begin position="453"/>
        <end position="498"/>
    </location>
</feature>
<organism evidence="3 4">
    <name type="scientific">Actinocatenispora rupis</name>
    <dbReference type="NCBI Taxonomy" id="519421"/>
    <lineage>
        <taxon>Bacteria</taxon>
        <taxon>Bacillati</taxon>
        <taxon>Actinomycetota</taxon>
        <taxon>Actinomycetes</taxon>
        <taxon>Micromonosporales</taxon>
        <taxon>Micromonosporaceae</taxon>
        <taxon>Actinocatenispora</taxon>
    </lineage>
</organism>
<keyword evidence="4" id="KW-1185">Reference proteome</keyword>
<keyword evidence="2" id="KW-1133">Transmembrane helix</keyword>
<feature type="region of interest" description="Disordered" evidence="1">
    <location>
        <begin position="308"/>
        <end position="327"/>
    </location>
</feature>
<reference evidence="3" key="1">
    <citation type="submission" date="2021-01" db="EMBL/GenBank/DDBJ databases">
        <title>Whole genome shotgun sequence of Actinocatenispora rupis NBRC 107355.</title>
        <authorList>
            <person name="Komaki H."/>
            <person name="Tamura T."/>
        </authorList>
    </citation>
    <scope>NUCLEOTIDE SEQUENCE</scope>
    <source>
        <strain evidence="3">NBRC 107355</strain>
    </source>
</reference>
<comment type="caution">
    <text evidence="3">The sequence shown here is derived from an EMBL/GenBank/DDBJ whole genome shotgun (WGS) entry which is preliminary data.</text>
</comment>
<gene>
    <name evidence="3" type="ORF">Aru02nite_56400</name>
</gene>
<keyword evidence="2" id="KW-0472">Membrane</keyword>
<dbReference type="SUPFAM" id="SSF75011">
    <property type="entry name" value="3-carboxy-cis,cis-mucoante lactonizing enzyme"/>
    <property type="match status" value="1"/>
</dbReference>
<dbReference type="EMBL" id="BOMB01000033">
    <property type="protein sequence ID" value="GID14751.1"/>
    <property type="molecule type" value="Genomic_DNA"/>
</dbReference>
<dbReference type="PROSITE" id="PS51318">
    <property type="entry name" value="TAT"/>
    <property type="match status" value="1"/>
</dbReference>
<proteinExistence type="predicted"/>
<feature type="region of interest" description="Disordered" evidence="1">
    <location>
        <begin position="367"/>
        <end position="536"/>
    </location>
</feature>
<feature type="compositionally biased region" description="Basic and acidic residues" evidence="1">
    <location>
        <begin position="521"/>
        <end position="536"/>
    </location>
</feature>
<feature type="compositionally biased region" description="Basic and acidic residues" evidence="1">
    <location>
        <begin position="371"/>
        <end position="381"/>
    </location>
</feature>
<sequence>MEREQPLNRRPAGRPTTRRAVGVAAALLTATVTVGTAVPATAAPAKAGSKVCTINDQRITAISGLAATSSGYAVINNTGGGSMSVYQLDSSCQVTNVVTDPNTPRDPEDLAATSDGSMWVADFGDKDKSRDTIALWKFSSGNSQATLYRMKYPSGAGPVDARSLLMQPNGTPVVVTYQAGAGKVFVPTGKLSADSPTPLKAAGSIPLTATGTPGSPIGQIGQRVFTGGAVSPDGKRAVLRTYTDAYEWDVTGGDVAKSITAGKPRRTALPNETGSGESITYTKDSSSFLTVGDTENIQSPSQIVKYTPSTQSAPTKAAPSAAGKATSDGGGLFSGNISLSDITTLVVAVGIAGLLLVIVGVVGIRRSRRRGPPDDGRKRGNDPNPRGPAPRRSGTPQSDDVETAYIPRVTDSAPSERRASTLRGEAPPRSRRHAAPADDDADTEVFGRITDSTPPPRNAPPPRGAPHRNVPPPPPRNAPPPSRNAPPPPPRNVPPPAEPMRRPPRRSEPEPPPYRSGRGAPQDEGRREIDWLDDLR</sequence>
<feature type="transmembrane region" description="Helical" evidence="2">
    <location>
        <begin position="342"/>
        <end position="364"/>
    </location>
</feature>
<name>A0A8J3ND67_9ACTN</name>
<evidence type="ECO:0000256" key="2">
    <source>
        <dbReference type="SAM" id="Phobius"/>
    </source>
</evidence>
<dbReference type="Proteomes" id="UP000612808">
    <property type="component" value="Unassembled WGS sequence"/>
</dbReference>
<feature type="compositionally biased region" description="Basic and acidic residues" evidence="1">
    <location>
        <begin position="499"/>
        <end position="509"/>
    </location>
</feature>
<evidence type="ECO:0000256" key="1">
    <source>
        <dbReference type="SAM" id="MobiDB-lite"/>
    </source>
</evidence>
<protein>
    <submittedName>
        <fullName evidence="3">Uncharacterized protein</fullName>
    </submittedName>
</protein>
<keyword evidence="2" id="KW-0812">Transmembrane</keyword>
<evidence type="ECO:0000313" key="3">
    <source>
        <dbReference type="EMBL" id="GID14751.1"/>
    </source>
</evidence>